<dbReference type="AlphaFoldDB" id="A0A5E7CEQ8"/>
<dbReference type="Proteomes" id="UP000381093">
    <property type="component" value="Unassembled WGS sequence"/>
</dbReference>
<organism evidence="1 2">
    <name type="scientific">Pseudomonas fluorescens</name>
    <dbReference type="NCBI Taxonomy" id="294"/>
    <lineage>
        <taxon>Bacteria</taxon>
        <taxon>Pseudomonadati</taxon>
        <taxon>Pseudomonadota</taxon>
        <taxon>Gammaproteobacteria</taxon>
        <taxon>Pseudomonadales</taxon>
        <taxon>Pseudomonadaceae</taxon>
        <taxon>Pseudomonas</taxon>
    </lineage>
</organism>
<accession>A0A5E7CEQ8</accession>
<reference evidence="1 2" key="1">
    <citation type="submission" date="2019-09" db="EMBL/GenBank/DDBJ databases">
        <authorList>
            <person name="Chandra G."/>
            <person name="Truman W A."/>
        </authorList>
    </citation>
    <scope>NUCLEOTIDE SEQUENCE [LARGE SCALE GENOMIC DNA]</scope>
    <source>
        <strain evidence="1">PS710</strain>
    </source>
</reference>
<proteinExistence type="predicted"/>
<protein>
    <submittedName>
        <fullName evidence="1">Uncharacterized protein</fullName>
    </submittedName>
</protein>
<gene>
    <name evidence="1" type="ORF">PS710_02849</name>
</gene>
<evidence type="ECO:0000313" key="2">
    <source>
        <dbReference type="Proteomes" id="UP000381093"/>
    </source>
</evidence>
<sequence>MVFRWVFWLSGKAQYQSVKRNSCGSGGAAIRRARESGASAISMLSRVSLLPQVVKLDVGLWSAYKLCGGGGVSGDIHVDWAGVFASKLAPTGFVLICSSCFCRVIGVLNILWQRVFKRPVGYFAQATTPCAIAYGYARIRRLVRLGSGLYRLPVAEKQRSGLVARLPGA</sequence>
<dbReference type="EMBL" id="CABVHW010000008">
    <property type="protein sequence ID" value="VVO03379.1"/>
    <property type="molecule type" value="Genomic_DNA"/>
</dbReference>
<name>A0A5E7CEQ8_PSEFL</name>
<evidence type="ECO:0000313" key="1">
    <source>
        <dbReference type="EMBL" id="VVO03379.1"/>
    </source>
</evidence>